<dbReference type="PANTHER" id="PTHR30050">
    <property type="entry name" value="CHROMOSOMAL REPLICATION INITIATOR PROTEIN DNAA"/>
    <property type="match status" value="1"/>
</dbReference>
<dbReference type="CDD" id="cd00009">
    <property type="entry name" value="AAA"/>
    <property type="match status" value="1"/>
</dbReference>
<dbReference type="AlphaFoldDB" id="A0AAJ4GH72"/>
<feature type="domain" description="AAA+ ATPase" evidence="1">
    <location>
        <begin position="102"/>
        <end position="259"/>
    </location>
</feature>
<gene>
    <name evidence="2" type="ORF">HCY95_01418</name>
</gene>
<protein>
    <recommendedName>
        <fullName evidence="1">AAA+ ATPase domain-containing protein</fullName>
    </recommendedName>
</protein>
<dbReference type="Pfam" id="PF00004">
    <property type="entry name" value="AAA"/>
    <property type="match status" value="1"/>
</dbReference>
<dbReference type="EMBL" id="CP050919">
    <property type="protein sequence ID" value="QIX58979.1"/>
    <property type="molecule type" value="Genomic_DNA"/>
</dbReference>
<dbReference type="SUPFAM" id="SSF52540">
    <property type="entry name" value="P-loop containing nucleoside triphosphate hydrolases"/>
    <property type="match status" value="2"/>
</dbReference>
<dbReference type="GO" id="GO:0016887">
    <property type="term" value="F:ATP hydrolysis activity"/>
    <property type="evidence" value="ECO:0007669"/>
    <property type="project" value="InterPro"/>
</dbReference>
<accession>A0AAJ4GH72</accession>
<evidence type="ECO:0000259" key="1">
    <source>
        <dbReference type="SMART" id="SM00382"/>
    </source>
</evidence>
<dbReference type="GO" id="GO:0006260">
    <property type="term" value="P:DNA replication"/>
    <property type="evidence" value="ECO:0007669"/>
    <property type="project" value="TreeGrafter"/>
</dbReference>
<reference evidence="2 3" key="1">
    <citation type="submission" date="2020-04" db="EMBL/GenBank/DDBJ databases">
        <title>Novel strain L. Fermentum HFD1 producer antibacterial peptides.</title>
        <authorList>
            <person name="Ozhegov G.D."/>
            <person name="Pavlova A.S."/>
            <person name="Zhuravleva D.E."/>
            <person name="Gogoleva N.V."/>
            <person name="Shagimardanova E.I."/>
            <person name="Markelova M.I."/>
            <person name="Yarullina D.R."/>
            <person name="Kayumov A.R."/>
        </authorList>
    </citation>
    <scope>NUCLEOTIDE SEQUENCE [LARGE SCALE GENOMIC DNA]</scope>
    <source>
        <strain evidence="2 3">HFD1</strain>
    </source>
</reference>
<dbReference type="InterPro" id="IPR027417">
    <property type="entry name" value="P-loop_NTPase"/>
</dbReference>
<proteinExistence type="predicted"/>
<dbReference type="InterPro" id="IPR003593">
    <property type="entry name" value="AAA+_ATPase"/>
</dbReference>
<name>A0AAJ4GH72_LIMFE</name>
<dbReference type="Proteomes" id="UP000503169">
    <property type="component" value="Chromosome"/>
</dbReference>
<dbReference type="PANTHER" id="PTHR30050:SF4">
    <property type="entry name" value="ATP-BINDING PROTEIN RV3427C IN INSERTION SEQUENCE-RELATED"/>
    <property type="match status" value="1"/>
</dbReference>
<organism evidence="2 3">
    <name type="scientific">Limosilactobacillus fermentum</name>
    <name type="common">Lactobacillus fermentum</name>
    <dbReference type="NCBI Taxonomy" id="1613"/>
    <lineage>
        <taxon>Bacteria</taxon>
        <taxon>Bacillati</taxon>
        <taxon>Bacillota</taxon>
        <taxon>Bacilli</taxon>
        <taxon>Lactobacillales</taxon>
        <taxon>Lactobacillaceae</taxon>
        <taxon>Limosilactobacillus</taxon>
    </lineage>
</organism>
<dbReference type="GO" id="GO:0005524">
    <property type="term" value="F:ATP binding"/>
    <property type="evidence" value="ECO:0007669"/>
    <property type="project" value="InterPro"/>
</dbReference>
<evidence type="ECO:0000313" key="2">
    <source>
        <dbReference type="EMBL" id="QIX58979.1"/>
    </source>
</evidence>
<evidence type="ECO:0000313" key="3">
    <source>
        <dbReference type="Proteomes" id="UP000503169"/>
    </source>
</evidence>
<sequence>MKMPQFFQDLIKTNKVKVDPSKDRTWLDERRKKMDAGWAEDYYTAKAEKERQSWLNDSLWSGNQPLQFTFENWVPAMQENDEQARNIGNQAWVMADRVIKGEQFNILMNGEPGTGKTSLALAIAWKAWQEAEMNFLFISTMELVSMFSQRFDDQEVAWRLDDLQKRAKNAPILILDDFGTEGGMKNEHGYYKPVRKDMQEWLYQVANARYDQITNSHKGVTIVTTNNASGELMQMYNPKLISRVITKRRPNVLNFDGLDDMRG</sequence>
<dbReference type="InterPro" id="IPR003959">
    <property type="entry name" value="ATPase_AAA_core"/>
</dbReference>
<dbReference type="Gene3D" id="3.40.50.300">
    <property type="entry name" value="P-loop containing nucleotide triphosphate hydrolases"/>
    <property type="match status" value="1"/>
</dbReference>
<dbReference type="SMART" id="SM00382">
    <property type="entry name" value="AAA"/>
    <property type="match status" value="1"/>
</dbReference>